<evidence type="ECO:0000313" key="2">
    <source>
        <dbReference type="Proteomes" id="UP000736335"/>
    </source>
</evidence>
<dbReference type="Proteomes" id="UP000736335">
    <property type="component" value="Unassembled WGS sequence"/>
</dbReference>
<keyword evidence="2" id="KW-1185">Reference proteome</keyword>
<dbReference type="AlphaFoldDB" id="A0A9P6HCK8"/>
<dbReference type="OrthoDB" id="337581at2759"/>
<feature type="non-terminal residue" evidence="1">
    <location>
        <position position="94"/>
    </location>
</feature>
<dbReference type="EMBL" id="WIUZ02000008">
    <property type="protein sequence ID" value="KAF9784377.1"/>
    <property type="molecule type" value="Genomic_DNA"/>
</dbReference>
<organism evidence="1 2">
    <name type="scientific">Thelephora terrestris</name>
    <dbReference type="NCBI Taxonomy" id="56493"/>
    <lineage>
        <taxon>Eukaryota</taxon>
        <taxon>Fungi</taxon>
        <taxon>Dikarya</taxon>
        <taxon>Basidiomycota</taxon>
        <taxon>Agaricomycotina</taxon>
        <taxon>Agaricomycetes</taxon>
        <taxon>Thelephorales</taxon>
        <taxon>Thelephoraceae</taxon>
        <taxon>Thelephora</taxon>
    </lineage>
</organism>
<name>A0A9P6HCK8_9AGAM</name>
<reference evidence="1" key="1">
    <citation type="journal article" date="2020" name="Nat. Commun.">
        <title>Large-scale genome sequencing of mycorrhizal fungi provides insights into the early evolution of symbiotic traits.</title>
        <authorList>
            <person name="Miyauchi S."/>
            <person name="Kiss E."/>
            <person name="Kuo A."/>
            <person name="Drula E."/>
            <person name="Kohler A."/>
            <person name="Sanchez-Garcia M."/>
            <person name="Morin E."/>
            <person name="Andreopoulos B."/>
            <person name="Barry K.W."/>
            <person name="Bonito G."/>
            <person name="Buee M."/>
            <person name="Carver A."/>
            <person name="Chen C."/>
            <person name="Cichocki N."/>
            <person name="Clum A."/>
            <person name="Culley D."/>
            <person name="Crous P.W."/>
            <person name="Fauchery L."/>
            <person name="Girlanda M."/>
            <person name="Hayes R.D."/>
            <person name="Keri Z."/>
            <person name="LaButti K."/>
            <person name="Lipzen A."/>
            <person name="Lombard V."/>
            <person name="Magnuson J."/>
            <person name="Maillard F."/>
            <person name="Murat C."/>
            <person name="Nolan M."/>
            <person name="Ohm R.A."/>
            <person name="Pangilinan J."/>
            <person name="Pereira M.F."/>
            <person name="Perotto S."/>
            <person name="Peter M."/>
            <person name="Pfister S."/>
            <person name="Riley R."/>
            <person name="Sitrit Y."/>
            <person name="Stielow J.B."/>
            <person name="Szollosi G."/>
            <person name="Zifcakova L."/>
            <person name="Stursova M."/>
            <person name="Spatafora J.W."/>
            <person name="Tedersoo L."/>
            <person name="Vaario L.M."/>
            <person name="Yamada A."/>
            <person name="Yan M."/>
            <person name="Wang P."/>
            <person name="Xu J."/>
            <person name="Bruns T."/>
            <person name="Baldrian P."/>
            <person name="Vilgalys R."/>
            <person name="Dunand C."/>
            <person name="Henrissat B."/>
            <person name="Grigoriev I.V."/>
            <person name="Hibbett D."/>
            <person name="Nagy L.G."/>
            <person name="Martin F.M."/>
        </authorList>
    </citation>
    <scope>NUCLEOTIDE SEQUENCE</scope>
    <source>
        <strain evidence="1">UH-Tt-Lm1</strain>
    </source>
</reference>
<sequence>LKQLRFFFPDALVLAAFDVVDRDGGRASNWRNAIVVKYTSPLQRVQYQVVGTKRNRCVFPHLPACTDSGVNRYFCDCPAFTLSVLSTESNLMAR</sequence>
<evidence type="ECO:0000313" key="1">
    <source>
        <dbReference type="EMBL" id="KAF9784377.1"/>
    </source>
</evidence>
<comment type="caution">
    <text evidence="1">The sequence shown here is derived from an EMBL/GenBank/DDBJ whole genome shotgun (WGS) entry which is preliminary data.</text>
</comment>
<gene>
    <name evidence="1" type="ORF">BJ322DRAFT_982598</name>
</gene>
<proteinExistence type="predicted"/>
<feature type="non-terminal residue" evidence="1">
    <location>
        <position position="1"/>
    </location>
</feature>
<reference evidence="1" key="2">
    <citation type="submission" date="2020-11" db="EMBL/GenBank/DDBJ databases">
        <authorList>
            <consortium name="DOE Joint Genome Institute"/>
            <person name="Kuo A."/>
            <person name="Miyauchi S."/>
            <person name="Kiss E."/>
            <person name="Drula E."/>
            <person name="Kohler A."/>
            <person name="Sanchez-Garcia M."/>
            <person name="Andreopoulos B."/>
            <person name="Barry K.W."/>
            <person name="Bonito G."/>
            <person name="Buee M."/>
            <person name="Carver A."/>
            <person name="Chen C."/>
            <person name="Cichocki N."/>
            <person name="Clum A."/>
            <person name="Culley D."/>
            <person name="Crous P.W."/>
            <person name="Fauchery L."/>
            <person name="Girlanda M."/>
            <person name="Hayes R."/>
            <person name="Keri Z."/>
            <person name="Labutti K."/>
            <person name="Lipzen A."/>
            <person name="Lombard V."/>
            <person name="Magnuson J."/>
            <person name="Maillard F."/>
            <person name="Morin E."/>
            <person name="Murat C."/>
            <person name="Nolan M."/>
            <person name="Ohm R."/>
            <person name="Pangilinan J."/>
            <person name="Pereira M."/>
            <person name="Perotto S."/>
            <person name="Peter M."/>
            <person name="Riley R."/>
            <person name="Sitrit Y."/>
            <person name="Stielow B."/>
            <person name="Szollosi G."/>
            <person name="Zifcakova L."/>
            <person name="Stursova M."/>
            <person name="Spatafora J.W."/>
            <person name="Tedersoo L."/>
            <person name="Vaario L.-M."/>
            <person name="Yamada A."/>
            <person name="Yan M."/>
            <person name="Wang P."/>
            <person name="Xu J."/>
            <person name="Bruns T."/>
            <person name="Baldrian P."/>
            <person name="Vilgalys R."/>
            <person name="Henrissat B."/>
            <person name="Grigoriev I.V."/>
            <person name="Hibbett D."/>
            <person name="Nagy L.G."/>
            <person name="Martin F.M."/>
        </authorList>
    </citation>
    <scope>NUCLEOTIDE SEQUENCE</scope>
    <source>
        <strain evidence="1">UH-Tt-Lm1</strain>
    </source>
</reference>
<protein>
    <submittedName>
        <fullName evidence="1">Uncharacterized protein</fullName>
    </submittedName>
</protein>
<accession>A0A9P6HCK8</accession>